<dbReference type="GO" id="GO:0003887">
    <property type="term" value="F:DNA-directed DNA polymerase activity"/>
    <property type="evidence" value="ECO:0007669"/>
    <property type="project" value="TreeGrafter"/>
</dbReference>
<dbReference type="PANTHER" id="PTHR45812">
    <property type="entry name" value="DNA POLYMERASE ZETA CATALYTIC SUBUNIT"/>
    <property type="match status" value="1"/>
</dbReference>
<evidence type="ECO:0000256" key="1">
    <source>
        <dbReference type="SAM" id="MobiDB-lite"/>
    </source>
</evidence>
<sequence>MEEQLYIKVVLYNPQDVSRVANMLAGGAIMGLRLQPHESHLPFLLQFKIDFNLLGMGLLKLDRVIFRGQLPTRARPPAPGWEFLSDTYAVEEEAEQADDATGGQQGGVRYMPGTAAGTWGDATPRGSHGSGSASGSGPAEAA</sequence>
<protein>
    <recommendedName>
        <fullName evidence="4">DNA polymerase zeta catalytic subunit</fullName>
    </recommendedName>
</protein>
<comment type="caution">
    <text evidence="2">The sequence shown here is derived from an EMBL/GenBank/DDBJ whole genome shotgun (WGS) entry which is preliminary data.</text>
</comment>
<dbReference type="InterPro" id="IPR012337">
    <property type="entry name" value="RNaseH-like_sf"/>
</dbReference>
<dbReference type="EMBL" id="BNCQ01000019">
    <property type="protein sequence ID" value="GIM05747.1"/>
    <property type="molecule type" value="Genomic_DNA"/>
</dbReference>
<accession>A0A8J4GES3</accession>
<feature type="region of interest" description="Disordered" evidence="1">
    <location>
        <begin position="92"/>
        <end position="142"/>
    </location>
</feature>
<dbReference type="InterPro" id="IPR030559">
    <property type="entry name" value="PolZ_Rev3"/>
</dbReference>
<reference evidence="2" key="1">
    <citation type="journal article" date="2021" name="Proc. Natl. Acad. Sci. U.S.A.">
        <title>Three genomes in the algal genus Volvox reveal the fate of a haploid sex-determining region after a transition to homothallism.</title>
        <authorList>
            <person name="Yamamoto K."/>
            <person name="Hamaji T."/>
            <person name="Kawai-Toyooka H."/>
            <person name="Matsuzaki R."/>
            <person name="Takahashi F."/>
            <person name="Nishimura Y."/>
            <person name="Kawachi M."/>
            <person name="Noguchi H."/>
            <person name="Minakuchi Y."/>
            <person name="Umen J.G."/>
            <person name="Toyoda A."/>
            <person name="Nozaki H."/>
        </authorList>
    </citation>
    <scope>NUCLEOTIDE SEQUENCE</scope>
    <source>
        <strain evidence="2">NIES-3785</strain>
    </source>
</reference>
<dbReference type="GO" id="GO:0016035">
    <property type="term" value="C:zeta DNA polymerase complex"/>
    <property type="evidence" value="ECO:0007669"/>
    <property type="project" value="InterPro"/>
</dbReference>
<dbReference type="Gene3D" id="3.30.342.10">
    <property type="entry name" value="DNA Polymerase, chain B, domain 1"/>
    <property type="match status" value="1"/>
</dbReference>
<evidence type="ECO:0000313" key="3">
    <source>
        <dbReference type="Proteomes" id="UP000722791"/>
    </source>
</evidence>
<gene>
    <name evidence="2" type="ORF">Vretimale_10222</name>
</gene>
<feature type="non-terminal residue" evidence="2">
    <location>
        <position position="142"/>
    </location>
</feature>
<dbReference type="AlphaFoldDB" id="A0A8J4GES3"/>
<evidence type="ECO:0000313" key="2">
    <source>
        <dbReference type="EMBL" id="GIM05747.1"/>
    </source>
</evidence>
<dbReference type="SUPFAM" id="SSF53098">
    <property type="entry name" value="Ribonuclease H-like"/>
    <property type="match status" value="1"/>
</dbReference>
<dbReference type="GO" id="GO:0005634">
    <property type="term" value="C:nucleus"/>
    <property type="evidence" value="ECO:0007669"/>
    <property type="project" value="TreeGrafter"/>
</dbReference>
<proteinExistence type="predicted"/>
<dbReference type="PANTHER" id="PTHR45812:SF1">
    <property type="entry name" value="DNA POLYMERASE ZETA CATALYTIC SUBUNIT"/>
    <property type="match status" value="1"/>
</dbReference>
<name>A0A8J4GES3_9CHLO</name>
<dbReference type="GO" id="GO:0042276">
    <property type="term" value="P:error-prone translesion synthesis"/>
    <property type="evidence" value="ECO:0007669"/>
    <property type="project" value="TreeGrafter"/>
</dbReference>
<evidence type="ECO:0008006" key="4">
    <source>
        <dbReference type="Google" id="ProtNLM"/>
    </source>
</evidence>
<organism evidence="2 3">
    <name type="scientific">Volvox reticuliferus</name>
    <dbReference type="NCBI Taxonomy" id="1737510"/>
    <lineage>
        <taxon>Eukaryota</taxon>
        <taxon>Viridiplantae</taxon>
        <taxon>Chlorophyta</taxon>
        <taxon>core chlorophytes</taxon>
        <taxon>Chlorophyceae</taxon>
        <taxon>CS clade</taxon>
        <taxon>Chlamydomonadales</taxon>
        <taxon>Volvocaceae</taxon>
        <taxon>Volvox</taxon>
    </lineage>
</organism>
<dbReference type="GO" id="GO:0000724">
    <property type="term" value="P:double-strand break repair via homologous recombination"/>
    <property type="evidence" value="ECO:0007669"/>
    <property type="project" value="TreeGrafter"/>
</dbReference>
<dbReference type="Proteomes" id="UP000722791">
    <property type="component" value="Unassembled WGS sequence"/>
</dbReference>